<dbReference type="PANTHER" id="PTHR42852:SF13">
    <property type="entry name" value="PROTEIN DIPZ"/>
    <property type="match status" value="1"/>
</dbReference>
<dbReference type="InterPro" id="IPR050553">
    <property type="entry name" value="Thioredoxin_ResA/DsbE_sf"/>
</dbReference>
<dbReference type="Gene3D" id="3.40.30.10">
    <property type="entry name" value="Glutaredoxin"/>
    <property type="match status" value="1"/>
</dbReference>
<evidence type="ECO:0000313" key="1">
    <source>
        <dbReference type="EMBL" id="QDT54338.1"/>
    </source>
</evidence>
<dbReference type="EMBL" id="CP036271">
    <property type="protein sequence ID" value="QDT54338.1"/>
    <property type="molecule type" value="Genomic_DNA"/>
</dbReference>
<name>A0A517SDZ9_9PLAN</name>
<reference evidence="1 2" key="1">
    <citation type="submission" date="2019-02" db="EMBL/GenBank/DDBJ databases">
        <title>Deep-cultivation of Planctomycetes and their phenomic and genomic characterization uncovers novel biology.</title>
        <authorList>
            <person name="Wiegand S."/>
            <person name="Jogler M."/>
            <person name="Boedeker C."/>
            <person name="Pinto D."/>
            <person name="Vollmers J."/>
            <person name="Rivas-Marin E."/>
            <person name="Kohn T."/>
            <person name="Peeters S.H."/>
            <person name="Heuer A."/>
            <person name="Rast P."/>
            <person name="Oberbeckmann S."/>
            <person name="Bunk B."/>
            <person name="Jeske O."/>
            <person name="Meyerdierks A."/>
            <person name="Storesund J.E."/>
            <person name="Kallscheuer N."/>
            <person name="Luecker S."/>
            <person name="Lage O.M."/>
            <person name="Pohl T."/>
            <person name="Merkel B.J."/>
            <person name="Hornburger P."/>
            <person name="Mueller R.-W."/>
            <person name="Bruemmer F."/>
            <person name="Labrenz M."/>
            <person name="Spormann A.M."/>
            <person name="Op den Camp H."/>
            <person name="Overmann J."/>
            <person name="Amann R."/>
            <person name="Jetten M.S.M."/>
            <person name="Mascher T."/>
            <person name="Medema M.H."/>
            <person name="Devos D.P."/>
            <person name="Kaster A.-K."/>
            <person name="Ovreas L."/>
            <person name="Rohde M."/>
            <person name="Galperin M.Y."/>
            <person name="Jogler C."/>
        </authorList>
    </citation>
    <scope>NUCLEOTIDE SEQUENCE [LARGE SCALE GENOMIC DNA]</scope>
    <source>
        <strain evidence="1 2">Pan44</strain>
    </source>
</reference>
<protein>
    <recommendedName>
        <fullName evidence="3">Thioredoxin-like fold domain-containing protein</fullName>
    </recommendedName>
</protein>
<evidence type="ECO:0000313" key="2">
    <source>
        <dbReference type="Proteomes" id="UP000315700"/>
    </source>
</evidence>
<dbReference type="OrthoDB" id="286712at2"/>
<dbReference type="Proteomes" id="UP000315700">
    <property type="component" value="Chromosome"/>
</dbReference>
<dbReference type="KEGG" id="ccos:Pan44_23710"/>
<dbReference type="InterPro" id="IPR036249">
    <property type="entry name" value="Thioredoxin-like_sf"/>
</dbReference>
<accession>A0A517SDZ9</accession>
<keyword evidence="2" id="KW-1185">Reference proteome</keyword>
<evidence type="ECO:0008006" key="3">
    <source>
        <dbReference type="Google" id="ProtNLM"/>
    </source>
</evidence>
<dbReference type="RefSeq" id="WP_145030207.1">
    <property type="nucleotide sequence ID" value="NZ_CP036271.1"/>
</dbReference>
<dbReference type="CDD" id="cd02966">
    <property type="entry name" value="TlpA_like_family"/>
    <property type="match status" value="1"/>
</dbReference>
<proteinExistence type="predicted"/>
<dbReference type="AlphaFoldDB" id="A0A517SDZ9"/>
<sequence length="118" mass="13162">MAMLPQEKQLVDDLQGKPFQMLSVCNDPTLESARATAAEKGMTWPNWFDGEAWTTEAAGLSRDETGIRPAGAIARQWNVRGWPTIYVLDEKGMIRARHLRGEGLNAMVHQLVAALENR</sequence>
<dbReference type="PANTHER" id="PTHR42852">
    <property type="entry name" value="THIOL:DISULFIDE INTERCHANGE PROTEIN DSBE"/>
    <property type="match status" value="1"/>
</dbReference>
<dbReference type="SUPFAM" id="SSF52833">
    <property type="entry name" value="Thioredoxin-like"/>
    <property type="match status" value="1"/>
</dbReference>
<gene>
    <name evidence="1" type="ORF">Pan44_23710</name>
</gene>
<dbReference type="InParanoid" id="A0A517SDZ9"/>
<organism evidence="1 2">
    <name type="scientific">Caulifigura coniformis</name>
    <dbReference type="NCBI Taxonomy" id="2527983"/>
    <lineage>
        <taxon>Bacteria</taxon>
        <taxon>Pseudomonadati</taxon>
        <taxon>Planctomycetota</taxon>
        <taxon>Planctomycetia</taxon>
        <taxon>Planctomycetales</taxon>
        <taxon>Planctomycetaceae</taxon>
        <taxon>Caulifigura</taxon>
    </lineage>
</organism>